<dbReference type="RefSeq" id="WP_127164183.1">
    <property type="nucleotide sequence ID" value="NZ_CP029822.1"/>
</dbReference>
<evidence type="ECO:0000259" key="2">
    <source>
        <dbReference type="Pfam" id="PF03372"/>
    </source>
</evidence>
<dbReference type="Pfam" id="PF03372">
    <property type="entry name" value="Exo_endo_phos"/>
    <property type="match status" value="1"/>
</dbReference>
<proteinExistence type="predicted"/>
<reference evidence="4" key="1">
    <citation type="submission" date="2018-06" db="EMBL/GenBank/DDBJ databases">
        <title>Complete genome of Pseudomonas insecticola strain QZS01.</title>
        <authorList>
            <person name="Wang J."/>
            <person name="Su Q."/>
        </authorList>
    </citation>
    <scope>NUCLEOTIDE SEQUENCE [LARGE SCALE GENOMIC DNA]</scope>
    <source>
        <strain evidence="4">QZS01</strain>
    </source>
</reference>
<dbReference type="InterPro" id="IPR005135">
    <property type="entry name" value="Endo/exonuclease/phosphatase"/>
</dbReference>
<evidence type="ECO:0000313" key="3">
    <source>
        <dbReference type="EMBL" id="AZS51429.1"/>
    </source>
</evidence>
<dbReference type="InterPro" id="IPR051916">
    <property type="entry name" value="GPI-anchor_lipid_remodeler"/>
</dbReference>
<keyword evidence="4" id="KW-1185">Reference proteome</keyword>
<gene>
    <name evidence="3" type="ORF">DM558_11915</name>
</gene>
<dbReference type="PANTHER" id="PTHR14859">
    <property type="entry name" value="CALCOFLUOR WHITE HYPERSENSITIVE PROTEIN PRECURSOR"/>
    <property type="match status" value="1"/>
</dbReference>
<dbReference type="EMBL" id="CP029822">
    <property type="protein sequence ID" value="AZS51429.1"/>
    <property type="molecule type" value="Genomic_DNA"/>
</dbReference>
<evidence type="ECO:0000256" key="1">
    <source>
        <dbReference type="SAM" id="MobiDB-lite"/>
    </source>
</evidence>
<dbReference type="GO" id="GO:0003824">
    <property type="term" value="F:catalytic activity"/>
    <property type="evidence" value="ECO:0007669"/>
    <property type="project" value="InterPro"/>
</dbReference>
<dbReference type="GO" id="GO:0016020">
    <property type="term" value="C:membrane"/>
    <property type="evidence" value="ECO:0007669"/>
    <property type="project" value="GOC"/>
</dbReference>
<organism evidence="3 4">
    <name type="scientific">Entomomonas moraniae</name>
    <dbReference type="NCBI Taxonomy" id="2213226"/>
    <lineage>
        <taxon>Bacteria</taxon>
        <taxon>Pseudomonadati</taxon>
        <taxon>Pseudomonadota</taxon>
        <taxon>Gammaproteobacteria</taxon>
        <taxon>Pseudomonadales</taxon>
        <taxon>Pseudomonadaceae</taxon>
        <taxon>Entomomonas</taxon>
    </lineage>
</organism>
<evidence type="ECO:0000313" key="4">
    <source>
        <dbReference type="Proteomes" id="UP000273143"/>
    </source>
</evidence>
<dbReference type="AlphaFoldDB" id="A0A3S9XG70"/>
<accession>A0A3S9XG70</accession>
<name>A0A3S9XG70_9GAMM</name>
<sequence length="284" mass="32615">MNIKRKEVATHLSPNENKESSPIILAPNEIVKLLTFNIQVGNSTSHYHHYFTRSWQHILPYKDRIKNLQRIADLIKQYDFVALQEVDGGSLRSSGINQTEFLAKLANFPYWHQQTNRNLGKLAQHSNGMLTRFKPNVIEDHPLPGMRGRGAIFSRFGEGENSLIIVVMHLALSKKARKEQLDYIYKMIAPYRYHILMGDMNAETFELVDNSALQKLDLVLPQNTATYPSWNPKRCLDHILLSKDLTVDNINVLQQPISDHLPIEVSIKLPEVLLSNINHSLYNL</sequence>
<dbReference type="Proteomes" id="UP000273143">
    <property type="component" value="Chromosome"/>
</dbReference>
<dbReference type="PANTHER" id="PTHR14859:SF15">
    <property type="entry name" value="ENDONUCLEASE_EXONUCLEASE_PHOSPHATASE DOMAIN-CONTAINING PROTEIN"/>
    <property type="match status" value="1"/>
</dbReference>
<feature type="domain" description="Endonuclease/exonuclease/phosphatase" evidence="2">
    <location>
        <begin position="34"/>
        <end position="260"/>
    </location>
</feature>
<dbReference type="InterPro" id="IPR036691">
    <property type="entry name" value="Endo/exonu/phosph_ase_sf"/>
</dbReference>
<dbReference type="Gene3D" id="3.60.10.10">
    <property type="entry name" value="Endonuclease/exonuclease/phosphatase"/>
    <property type="match status" value="1"/>
</dbReference>
<protein>
    <submittedName>
        <fullName evidence="3">EEP domain-containing protein</fullName>
    </submittedName>
</protein>
<feature type="region of interest" description="Disordered" evidence="1">
    <location>
        <begin position="1"/>
        <end position="20"/>
    </location>
</feature>
<dbReference type="GO" id="GO:0006506">
    <property type="term" value="P:GPI anchor biosynthetic process"/>
    <property type="evidence" value="ECO:0007669"/>
    <property type="project" value="TreeGrafter"/>
</dbReference>
<dbReference type="KEGG" id="emo:DM558_11915"/>
<dbReference type="SUPFAM" id="SSF56219">
    <property type="entry name" value="DNase I-like"/>
    <property type="match status" value="1"/>
</dbReference>